<comment type="caution">
    <text evidence="6">The sequence shown here is derived from an EMBL/GenBank/DDBJ whole genome shotgun (WGS) entry which is preliminary data.</text>
</comment>
<keyword evidence="4" id="KW-0804">Transcription</keyword>
<dbReference type="Gene3D" id="1.10.10.10">
    <property type="entry name" value="Winged helix-like DNA-binding domain superfamily/Winged helix DNA-binding domain"/>
    <property type="match status" value="1"/>
</dbReference>
<keyword evidence="9" id="KW-1185">Reference proteome</keyword>
<keyword evidence="3" id="KW-0238">DNA-binding</keyword>
<dbReference type="OrthoDB" id="8479870at2"/>
<dbReference type="InterPro" id="IPR036390">
    <property type="entry name" value="WH_DNA-bd_sf"/>
</dbReference>
<keyword evidence="2" id="KW-0805">Transcription regulation</keyword>
<dbReference type="PRINTS" id="PR00039">
    <property type="entry name" value="HTHLYSR"/>
</dbReference>
<accession>A0A9Q2S0C5</accession>
<dbReference type="AlphaFoldDB" id="A0A9Q2S0C5"/>
<feature type="domain" description="HTH lysR-type" evidence="5">
    <location>
        <begin position="12"/>
        <end position="63"/>
    </location>
</feature>
<dbReference type="RefSeq" id="WP_085633376.1">
    <property type="nucleotide sequence ID" value="NZ_JAFBWU010000002.1"/>
</dbReference>
<dbReference type="InterPro" id="IPR005119">
    <property type="entry name" value="LysR_subst-bd"/>
</dbReference>
<dbReference type="SUPFAM" id="SSF53850">
    <property type="entry name" value="Periplasmic binding protein-like II"/>
    <property type="match status" value="1"/>
</dbReference>
<dbReference type="GO" id="GO:0003700">
    <property type="term" value="F:DNA-binding transcription factor activity"/>
    <property type="evidence" value="ECO:0007669"/>
    <property type="project" value="InterPro"/>
</dbReference>
<gene>
    <name evidence="6" type="ORF">JQX41_02730</name>
    <name evidence="7" type="ORF">JQX48_02730</name>
</gene>
<dbReference type="Proteomes" id="UP000809440">
    <property type="component" value="Unassembled WGS sequence"/>
</dbReference>
<dbReference type="PANTHER" id="PTHR30427:SF1">
    <property type="entry name" value="TRANSCRIPTIONAL ACTIVATOR PROTEIN LYSR"/>
    <property type="match status" value="1"/>
</dbReference>
<evidence type="ECO:0000259" key="5">
    <source>
        <dbReference type="PROSITE" id="PS50931"/>
    </source>
</evidence>
<dbReference type="Gene3D" id="3.40.190.290">
    <property type="match status" value="1"/>
</dbReference>
<evidence type="ECO:0000313" key="8">
    <source>
        <dbReference type="Proteomes" id="UP000755667"/>
    </source>
</evidence>
<dbReference type="Proteomes" id="UP000755667">
    <property type="component" value="Unassembled WGS sequence"/>
</dbReference>
<dbReference type="GO" id="GO:0010628">
    <property type="term" value="P:positive regulation of gene expression"/>
    <property type="evidence" value="ECO:0007669"/>
    <property type="project" value="TreeGrafter"/>
</dbReference>
<proteinExistence type="inferred from homology"/>
<evidence type="ECO:0000256" key="1">
    <source>
        <dbReference type="ARBA" id="ARBA00009437"/>
    </source>
</evidence>
<dbReference type="InterPro" id="IPR036388">
    <property type="entry name" value="WH-like_DNA-bd_sf"/>
</dbReference>
<evidence type="ECO:0000313" key="6">
    <source>
        <dbReference type="EMBL" id="MBM2411204.1"/>
    </source>
</evidence>
<evidence type="ECO:0000313" key="7">
    <source>
        <dbReference type="EMBL" id="MBM2415871.1"/>
    </source>
</evidence>
<name>A0A9Q2S0C5_9RHOB</name>
<protein>
    <submittedName>
        <fullName evidence="6">LysR family transcriptional regulator</fullName>
    </submittedName>
</protein>
<evidence type="ECO:0000313" key="9">
    <source>
        <dbReference type="Proteomes" id="UP000809440"/>
    </source>
</evidence>
<dbReference type="Pfam" id="PF03466">
    <property type="entry name" value="LysR_substrate"/>
    <property type="match status" value="1"/>
</dbReference>
<dbReference type="PROSITE" id="PS50931">
    <property type="entry name" value="HTH_LYSR"/>
    <property type="match status" value="1"/>
</dbReference>
<dbReference type="EMBL" id="JAFBXE010000002">
    <property type="protein sequence ID" value="MBM2411204.1"/>
    <property type="molecule type" value="Genomic_DNA"/>
</dbReference>
<evidence type="ECO:0000256" key="4">
    <source>
        <dbReference type="ARBA" id="ARBA00023163"/>
    </source>
</evidence>
<evidence type="ECO:0000256" key="2">
    <source>
        <dbReference type="ARBA" id="ARBA00023015"/>
    </source>
</evidence>
<dbReference type="InterPro" id="IPR000847">
    <property type="entry name" value="LysR_HTH_N"/>
</dbReference>
<dbReference type="EMBL" id="JAFBXF010000002">
    <property type="protein sequence ID" value="MBM2415871.1"/>
    <property type="molecule type" value="Genomic_DNA"/>
</dbReference>
<comment type="similarity">
    <text evidence="1">Belongs to the LysR transcriptional regulatory family.</text>
</comment>
<dbReference type="SUPFAM" id="SSF46785">
    <property type="entry name" value="Winged helix' DNA-binding domain"/>
    <property type="match status" value="1"/>
</dbReference>
<organism evidence="6 8">
    <name type="scientific">Marivita cryptomonadis</name>
    <dbReference type="NCBI Taxonomy" id="505252"/>
    <lineage>
        <taxon>Bacteria</taxon>
        <taxon>Pseudomonadati</taxon>
        <taxon>Pseudomonadota</taxon>
        <taxon>Alphaproteobacteria</taxon>
        <taxon>Rhodobacterales</taxon>
        <taxon>Roseobacteraceae</taxon>
        <taxon>Marivita</taxon>
    </lineage>
</organism>
<dbReference type="Pfam" id="PF00126">
    <property type="entry name" value="HTH_1"/>
    <property type="match status" value="1"/>
</dbReference>
<dbReference type="GeneID" id="62643176"/>
<evidence type="ECO:0000256" key="3">
    <source>
        <dbReference type="ARBA" id="ARBA00023125"/>
    </source>
</evidence>
<reference evidence="6 9" key="1">
    <citation type="submission" date="2021-01" db="EMBL/GenBank/DDBJ databases">
        <title>Diatom-associated Roseobacters Show Island Model of Population Structure.</title>
        <authorList>
            <person name="Qu L."/>
            <person name="Feng X."/>
            <person name="Chen Y."/>
            <person name="Li L."/>
            <person name="Wang X."/>
            <person name="Hu Z."/>
            <person name="Wang H."/>
            <person name="Luo H."/>
        </authorList>
    </citation>
    <scope>NUCLEOTIDE SEQUENCE</scope>
    <source>
        <strain evidence="7 9">CC28-63</strain>
        <strain evidence="6">CC28-69</strain>
    </source>
</reference>
<sequence length="316" mass="34597">MRNNWHSIREYEALRAVITSGTTNGAARLLGISQPTVSRAVSQLEARLDVVLFERRGGRLRPTAEALRLNAQLDRLFDAISLINGSDPDEPGNQPLRLAAPPSLADLVGACMASFMKLHPTQPMSLETCTSNGLVSRLVDDAVDLGFTHADLTHSAMELIPFQESEAVCVMARGHPLEVHDIITPDLLDGQNFVSILRRHIVRSRLDRLFAEAGVAPKRVAEVATGLSAVTLARAGSGVTVICPFPVLRADDPTLTIRPFLPRFVYRTSFAVSTVRPLTKTARAFMRHVKMSIRSDPAWHGIVSERSTRPVLEDSV</sequence>
<dbReference type="PANTHER" id="PTHR30427">
    <property type="entry name" value="TRANSCRIPTIONAL ACTIVATOR PROTEIN LYSR"/>
    <property type="match status" value="1"/>
</dbReference>
<dbReference type="GO" id="GO:0043565">
    <property type="term" value="F:sequence-specific DNA binding"/>
    <property type="evidence" value="ECO:0007669"/>
    <property type="project" value="TreeGrafter"/>
</dbReference>